<feature type="transmembrane region" description="Helical" evidence="6">
    <location>
        <begin position="344"/>
        <end position="369"/>
    </location>
</feature>
<dbReference type="Gene3D" id="1.10.287.70">
    <property type="match status" value="1"/>
</dbReference>
<evidence type="ECO:0000256" key="1">
    <source>
        <dbReference type="ARBA" id="ARBA00004141"/>
    </source>
</evidence>
<protein>
    <recommendedName>
        <fullName evidence="7">Ion transport domain-containing protein</fullName>
    </recommendedName>
</protein>
<accession>A0ABR3L656</accession>
<dbReference type="InterPro" id="IPR028747">
    <property type="entry name" value="CatSper2"/>
</dbReference>
<comment type="caution">
    <text evidence="8">The sequence shown here is derived from an EMBL/GenBank/DDBJ whole genome shotgun (WGS) entry which is preliminary data.</text>
</comment>
<evidence type="ECO:0000256" key="4">
    <source>
        <dbReference type="ARBA" id="ARBA00023136"/>
    </source>
</evidence>
<dbReference type="InterPro" id="IPR005821">
    <property type="entry name" value="Ion_trans_dom"/>
</dbReference>
<evidence type="ECO:0000256" key="2">
    <source>
        <dbReference type="ARBA" id="ARBA00022692"/>
    </source>
</evidence>
<feature type="region of interest" description="Disordered" evidence="5">
    <location>
        <begin position="404"/>
        <end position="427"/>
    </location>
</feature>
<organism evidence="8 9">
    <name type="scientific">Cirrhinus molitorella</name>
    <name type="common">mud carp</name>
    <dbReference type="NCBI Taxonomy" id="172907"/>
    <lineage>
        <taxon>Eukaryota</taxon>
        <taxon>Metazoa</taxon>
        <taxon>Chordata</taxon>
        <taxon>Craniata</taxon>
        <taxon>Vertebrata</taxon>
        <taxon>Euteleostomi</taxon>
        <taxon>Actinopterygii</taxon>
        <taxon>Neopterygii</taxon>
        <taxon>Teleostei</taxon>
        <taxon>Ostariophysi</taxon>
        <taxon>Cypriniformes</taxon>
        <taxon>Cyprinidae</taxon>
        <taxon>Labeoninae</taxon>
        <taxon>Labeonini</taxon>
        <taxon>Cirrhinus</taxon>
    </lineage>
</organism>
<dbReference type="Gene3D" id="1.20.120.350">
    <property type="entry name" value="Voltage-gated potassium channels. Chain C"/>
    <property type="match status" value="1"/>
</dbReference>
<evidence type="ECO:0000256" key="3">
    <source>
        <dbReference type="ARBA" id="ARBA00022989"/>
    </source>
</evidence>
<keyword evidence="2 6" id="KW-0812">Transmembrane</keyword>
<comment type="subcellular location">
    <subcellularLocation>
        <location evidence="1">Membrane</location>
        <topology evidence="1">Multi-pass membrane protein</topology>
    </subcellularLocation>
</comment>
<sequence length="500" mass="59311">MCKPGALQSNQSVASHYWIFSSVMLVQSANQNSGNTHFRMENKPCGSKQHEDNISSEENLSPRAQIIRRKFINMLDSCDLLPEREEHKHRPQHTVKDVTDQERYTSLENEYDHLVKFDTRRQKKENITPEQRRLNRVLNRHSRYPPLNMFAHWILEKFHDFKDPSVDDLFKVLQLLNWTILEIYVLEIILKWLDDFWLFWRSPWNVFDFAVTLMPMFPAVLPETFKGALIPQKFVKLLSQFRILRCLKVVSRFHNMRLMLQIIYKACRTVKMIVPVLLMSFLVFAVFGVLLFDTYTKSDVEGLLYKGDFKDIPSAFITLFCIFTFEHWLDLLKDIQKVPELNHLLCGLFIMVWFAFAALMTCVFIILLIDDFQQIRSNLSKEVEQLKILRRAEIFKASNMGAMNQTNQLNDDNPDKDDKKHKSTNVSLDRHTLKNEREWDMGLEAFIQAAELEDDCKTECWREDNLYRYFELMEKLQHNLEEMDQLQNILVQGILNLYDC</sequence>
<dbReference type="SUPFAM" id="SSF81324">
    <property type="entry name" value="Voltage-gated potassium channels"/>
    <property type="match status" value="1"/>
</dbReference>
<dbReference type="EMBL" id="JAYMGO010000025">
    <property type="protein sequence ID" value="KAL1247591.1"/>
    <property type="molecule type" value="Genomic_DNA"/>
</dbReference>
<reference evidence="8 9" key="1">
    <citation type="submission" date="2023-09" db="EMBL/GenBank/DDBJ databases">
        <authorList>
            <person name="Wang M."/>
        </authorList>
    </citation>
    <scope>NUCLEOTIDE SEQUENCE [LARGE SCALE GENOMIC DNA]</scope>
    <source>
        <strain evidence="8">GT-2023</strain>
        <tissue evidence="8">Liver</tissue>
    </source>
</reference>
<keyword evidence="4 6" id="KW-0472">Membrane</keyword>
<dbReference type="PANTHER" id="PTHR46923">
    <property type="entry name" value="CATION CHANNEL SPERM-ASSOCIATED PROTEIN 2"/>
    <property type="match status" value="1"/>
</dbReference>
<feature type="domain" description="Ion transport" evidence="7">
    <location>
        <begin position="156"/>
        <end position="378"/>
    </location>
</feature>
<dbReference type="Proteomes" id="UP001558613">
    <property type="component" value="Unassembled WGS sequence"/>
</dbReference>
<evidence type="ECO:0000313" key="8">
    <source>
        <dbReference type="EMBL" id="KAL1247591.1"/>
    </source>
</evidence>
<gene>
    <name evidence="8" type="ORF">QQF64_022967</name>
</gene>
<evidence type="ECO:0000259" key="7">
    <source>
        <dbReference type="Pfam" id="PF00520"/>
    </source>
</evidence>
<evidence type="ECO:0000313" key="9">
    <source>
        <dbReference type="Proteomes" id="UP001558613"/>
    </source>
</evidence>
<evidence type="ECO:0000256" key="6">
    <source>
        <dbReference type="SAM" id="Phobius"/>
    </source>
</evidence>
<dbReference type="Pfam" id="PF00520">
    <property type="entry name" value="Ion_trans"/>
    <property type="match status" value="1"/>
</dbReference>
<keyword evidence="9" id="KW-1185">Reference proteome</keyword>
<proteinExistence type="predicted"/>
<evidence type="ECO:0000256" key="5">
    <source>
        <dbReference type="SAM" id="MobiDB-lite"/>
    </source>
</evidence>
<dbReference type="PANTHER" id="PTHR46923:SF1">
    <property type="entry name" value="CATION CHANNEL SPERM-ASSOCIATED PROTEIN 2"/>
    <property type="match status" value="1"/>
</dbReference>
<keyword evidence="3 6" id="KW-1133">Transmembrane helix</keyword>
<dbReference type="InterPro" id="IPR027359">
    <property type="entry name" value="Volt_channel_dom_sf"/>
</dbReference>
<feature type="transmembrane region" description="Helical" evidence="6">
    <location>
        <begin position="272"/>
        <end position="292"/>
    </location>
</feature>
<feature type="transmembrane region" description="Helical" evidence="6">
    <location>
        <begin position="312"/>
        <end position="332"/>
    </location>
</feature>
<name>A0ABR3L656_9TELE</name>